<accession>A0ABP5I7K0</accession>
<gene>
    <name evidence="3" type="ORF">GCM10009759_20150</name>
</gene>
<sequence length="333" mass="34802">MAAGFGYEPGELAKIQQEFQSIQRRMGELSERTGRIKAVMTKAVTTDLAAGALSGVLGFGAVVARVRERVGAVQRQLAALERTKDELAKNLGSDVGKLGTVAKQYAEAERRAREGVAKPGRGAHPGQPAAPKKPGGGKPAPAPTTPGKPVATPAAPKKPAGGGGTGGSDPAPAVSNEGRIDKGDVTFHGKGKYRGGEAACREYVSQALDAMGITDPKAREAWTKGMLTIAGRESAYNSPDWQVNQDAKHDVNVNGPIQSDGAPLNCSRGGWQTVPGTFAANHVAGTSTDIYDPVANCAASMRYVMRTYKVSPDGHDLAAKVQQADPSRPPHWY</sequence>
<organism evidence="3 4">
    <name type="scientific">Kitasatospora saccharophila</name>
    <dbReference type="NCBI Taxonomy" id="407973"/>
    <lineage>
        <taxon>Bacteria</taxon>
        <taxon>Bacillati</taxon>
        <taxon>Actinomycetota</taxon>
        <taxon>Actinomycetes</taxon>
        <taxon>Kitasatosporales</taxon>
        <taxon>Streptomycetaceae</taxon>
        <taxon>Kitasatospora</taxon>
    </lineage>
</organism>
<keyword evidence="4" id="KW-1185">Reference proteome</keyword>
<reference evidence="4" key="1">
    <citation type="journal article" date="2019" name="Int. J. Syst. Evol. Microbiol.">
        <title>The Global Catalogue of Microorganisms (GCM) 10K type strain sequencing project: providing services to taxonomists for standard genome sequencing and annotation.</title>
        <authorList>
            <consortium name="The Broad Institute Genomics Platform"/>
            <consortium name="The Broad Institute Genome Sequencing Center for Infectious Disease"/>
            <person name="Wu L."/>
            <person name="Ma J."/>
        </authorList>
    </citation>
    <scope>NUCLEOTIDE SEQUENCE [LARGE SCALE GENOMIC DNA]</scope>
    <source>
        <strain evidence="4">JCM 14559</strain>
    </source>
</reference>
<evidence type="ECO:0000313" key="3">
    <source>
        <dbReference type="EMBL" id="GAA2093506.1"/>
    </source>
</evidence>
<comment type="caution">
    <text evidence="3">The sequence shown here is derived from an EMBL/GenBank/DDBJ whole genome shotgun (WGS) entry which is preliminary data.</text>
</comment>
<feature type="coiled-coil region" evidence="1">
    <location>
        <begin position="63"/>
        <end position="90"/>
    </location>
</feature>
<proteinExistence type="predicted"/>
<keyword evidence="1" id="KW-0175">Coiled coil</keyword>
<evidence type="ECO:0000313" key="4">
    <source>
        <dbReference type="Proteomes" id="UP001500897"/>
    </source>
</evidence>
<name>A0ABP5I7K0_9ACTN</name>
<evidence type="ECO:0000256" key="2">
    <source>
        <dbReference type="SAM" id="MobiDB-lite"/>
    </source>
</evidence>
<feature type="region of interest" description="Disordered" evidence="2">
    <location>
        <begin position="107"/>
        <end position="192"/>
    </location>
</feature>
<feature type="compositionally biased region" description="Basic and acidic residues" evidence="2">
    <location>
        <begin position="178"/>
        <end position="187"/>
    </location>
</feature>
<evidence type="ECO:0008006" key="5">
    <source>
        <dbReference type="Google" id="ProtNLM"/>
    </source>
</evidence>
<evidence type="ECO:0000256" key="1">
    <source>
        <dbReference type="SAM" id="Coils"/>
    </source>
</evidence>
<feature type="compositionally biased region" description="Low complexity" evidence="2">
    <location>
        <begin position="122"/>
        <end position="133"/>
    </location>
</feature>
<dbReference type="RefSeq" id="WP_344551605.1">
    <property type="nucleotide sequence ID" value="NZ_BAAANS010000010.1"/>
</dbReference>
<dbReference type="EMBL" id="BAAANS010000010">
    <property type="protein sequence ID" value="GAA2093506.1"/>
    <property type="molecule type" value="Genomic_DNA"/>
</dbReference>
<feature type="compositionally biased region" description="Low complexity" evidence="2">
    <location>
        <begin position="147"/>
        <end position="159"/>
    </location>
</feature>
<dbReference type="Proteomes" id="UP001500897">
    <property type="component" value="Unassembled WGS sequence"/>
</dbReference>
<feature type="compositionally biased region" description="Basic and acidic residues" evidence="2">
    <location>
        <begin position="107"/>
        <end position="116"/>
    </location>
</feature>
<protein>
    <recommendedName>
        <fullName evidence="5">Transglycosylase-like protein with SLT domain</fullName>
    </recommendedName>
</protein>